<reference evidence="1" key="2">
    <citation type="submission" date="2021-01" db="EMBL/GenBank/DDBJ databases">
        <title>Pan-genome distribution and transcriptional activeness of fungal secondary metabolism genes in Aspergillus section Fumigati.</title>
        <authorList>
            <person name="Takahashi H."/>
            <person name="Umemura M."/>
            <person name="Ninomiya A."/>
            <person name="Kusuya Y."/>
            <person name="Urayama S."/>
            <person name="Shimizu M."/>
            <person name="Watanabe A."/>
            <person name="Kamei K."/>
            <person name="Yaguchi T."/>
            <person name="Hagiwara D."/>
        </authorList>
    </citation>
    <scope>NUCLEOTIDE SEQUENCE</scope>
    <source>
        <strain evidence="1">IFM 46973</strain>
    </source>
</reference>
<feature type="non-terminal residue" evidence="1">
    <location>
        <position position="1"/>
    </location>
</feature>
<gene>
    <name evidence="1" type="ORF">Aud_002053</name>
</gene>
<sequence>FIKEEDVFIMFATQSHLSDPQYGYDFVVSTTEASINANLRQYLDEKDHQEQYICFLADPKTLRPSEQISLEDLKKKSGYNPFEISDKTSPKSPAVAALTAQRFLVGIKIQMGLPPGVDMKKLPVVILGDDVKRVRFNMLCAQFTVIQNTPQNGFGGDGQWDVWSQAHGESWTVQADVDLKIEDLAEELNTTYFKKHPEERKALLAQLQNLSGSAFSLKQLLFDLDNASLQSNLTFGGIEAGSGAQVILQKSFTNLWAAAAAEKGQPLVAVTAVKDVTDPSPLVMTNFAHAINPPKDDAGKTISMPSRSQQDVSTLDHLCAIDGHDLADPSPFRWNWVQPGDVNDMSGVISVNRRTIGQLFINKLLPGFVYMCWEPHVSLRMPSPTYFEVFAILFAPNMPQTATVPESGTQIVNIESVGEDSSSIKAGLAYGKIRIRSSSTCGVEVQGIRITVTQQVIINVFCQMSWVQSEANVVHKTYVSHYDMTVNQSGALEFTQAGQPSVTDNSDTGDISKILNFFFGIKDVMEYLKRTADKTISPNIDPTPLNSLNNFVFPGSKVFTFKEPIFSDYQDLVCPITYVDVRNPLRDRTGERAQGWSTIGTLTDQPFSMSASTDLLDNYLQAQLASPTGKFQALQAADGRGLLFSIDSSGHFHVLEEQIPSVTGWTSKNLSAVAVNTHLPGRENAHVATFGVAQSVIDSTIGLAMAVRADNTDNLFVSRGNSSSTTDWLQSPEWTPLPFDPKGKSGAAITIRGILFAESTGSKEYLIVDIDRALSSSTKQVERYHIDLSKANGHYWVKHDMPVDVSSCDYQTCAGRVPKARVDGVYTAGETGGSPQLVYVPIVNAYGHGPPAPRRLKLPNGDTASAIASARNGLEGAPELHATTELYVTSGSKLYRFAADQQEDGSSATLLLQNEIFSETTALMATIDKEVTTLWGKNANNQAYYLACPTDQLSLPGSWSAPVPILSDVEHISAYVNCVDGGKTVFASGGNSLFKIVQATESGAKLWKSQNITIDAPAKQKKVLPYKSYTTTLQVNNGDNLPAGKVKVNITTVSRTPVYINGLYYVLGQIPVQVTTDYTGSVTVVEATEDINAAILRVSVNGSPYETVNPMKKSFDKLTNLDSEDKLRGATIHESITAGGVFGTEKLVPLVDPSTRSGDAKGVAQALNTFKGIHTDALSRPGSVHDNFNHGVIPSTLFHAASTRWGEDIALPIGDLFQWLKTGIEYVIDFVKDAATDTWHFITEVGGKVYRAILDTPEAVVGVLKFLFNTLKTGIGSIFRYVQFLFHWNDIRRTKDVLHNIVRLYLRSQTDEIPRAKQAFDAEIDSLKNSVSEWAGTDYSSLGDIVSKPAASSASDPTKRQTSGSRLLAHHFRNNAADLTMEGEGHTLDVVQDVINDLLSALSQEGAVLSTTYDQLKDLANRFSSMSIQDVLKQLIVILADTVLDSAKVVVDALLNVLSRILHSAADLLDTKIHIPVISDILNAIGVPDISFLDLFTWIAAVGYTVVYKIVEGKAPFADTDDVRRITSAKSWSELEAHFGHKTSPSSFLESNKAASTSSILSHSMRAVVFQAGHATSGFTVFNGNFLNIFEAEALTGDNPFSILSAIAGIIAGSIQGGTDLLAPKYPVKNTAVAIISKITVVATITSKILFCGPVQKRLAGRVPWLAVNDGRATGAVVNSLLVIPAFCVTGLHFFELSQEPAGAKRSAAIIGEVSNITSYVSRITYMSAVNDYDETTRHVAIGTMAMSNVTTAGLQTAEALLSEE</sequence>
<dbReference type="GeneID" id="66989529"/>
<protein>
    <submittedName>
        <fullName evidence="1">Uncharacterized protein</fullName>
    </submittedName>
</protein>
<evidence type="ECO:0000313" key="2">
    <source>
        <dbReference type="Proteomes" id="UP000036893"/>
    </source>
</evidence>
<dbReference type="Proteomes" id="UP000036893">
    <property type="component" value="Unassembled WGS sequence"/>
</dbReference>
<reference evidence="1" key="1">
    <citation type="journal article" date="2015" name="Genome Announc.">
        <title>Draft Genome Sequence of the Pathogenic Filamentous Fungus Aspergillus udagawae Strain IFM 46973T.</title>
        <authorList>
            <person name="Kusuya Y."/>
            <person name="Takahashi-Nakaguchi A."/>
            <person name="Takahashi H."/>
            <person name="Yaguchi T."/>
        </authorList>
    </citation>
    <scope>NUCLEOTIDE SEQUENCE</scope>
    <source>
        <strain evidence="1">IFM 46973</strain>
    </source>
</reference>
<proteinExistence type="predicted"/>
<organism evidence="1 2">
    <name type="scientific">Aspergillus udagawae</name>
    <dbReference type="NCBI Taxonomy" id="91492"/>
    <lineage>
        <taxon>Eukaryota</taxon>
        <taxon>Fungi</taxon>
        <taxon>Dikarya</taxon>
        <taxon>Ascomycota</taxon>
        <taxon>Pezizomycotina</taxon>
        <taxon>Eurotiomycetes</taxon>
        <taxon>Eurotiomycetidae</taxon>
        <taxon>Eurotiales</taxon>
        <taxon>Aspergillaceae</taxon>
        <taxon>Aspergillus</taxon>
        <taxon>Aspergillus subgen. Fumigati</taxon>
    </lineage>
</organism>
<comment type="caution">
    <text evidence="1">The sequence shown here is derived from an EMBL/GenBank/DDBJ whole genome shotgun (WGS) entry which is preliminary data.</text>
</comment>
<dbReference type="EMBL" id="BBXM02000010">
    <property type="protein sequence ID" value="GIC94724.1"/>
    <property type="molecule type" value="Genomic_DNA"/>
</dbReference>
<dbReference type="RefSeq" id="XP_043151990.1">
    <property type="nucleotide sequence ID" value="XM_043296055.1"/>
</dbReference>
<evidence type="ECO:0000313" key="1">
    <source>
        <dbReference type="EMBL" id="GIC94724.1"/>
    </source>
</evidence>
<accession>A0A8E0V6B1</accession>
<name>A0A8E0V6B1_9EURO</name>